<protein>
    <recommendedName>
        <fullName evidence="3">DUF4331 domain-containing protein</fullName>
    </recommendedName>
</protein>
<gene>
    <name evidence="1" type="ORF">C5O19_23140</name>
</gene>
<dbReference type="Proteomes" id="UP000239590">
    <property type="component" value="Unassembled WGS sequence"/>
</dbReference>
<evidence type="ECO:0000313" key="2">
    <source>
        <dbReference type="Proteomes" id="UP000239590"/>
    </source>
</evidence>
<organism evidence="1 2">
    <name type="scientific">Siphonobacter curvatus</name>
    <dbReference type="NCBI Taxonomy" id="2094562"/>
    <lineage>
        <taxon>Bacteria</taxon>
        <taxon>Pseudomonadati</taxon>
        <taxon>Bacteroidota</taxon>
        <taxon>Cytophagia</taxon>
        <taxon>Cytophagales</taxon>
        <taxon>Cytophagaceae</taxon>
        <taxon>Siphonobacter</taxon>
    </lineage>
</organism>
<dbReference type="EMBL" id="PTRA01000007">
    <property type="protein sequence ID" value="PQA54066.1"/>
    <property type="molecule type" value="Genomic_DNA"/>
</dbReference>
<reference evidence="2" key="1">
    <citation type="submission" date="2018-02" db="EMBL/GenBank/DDBJ databases">
        <title>Genome sequencing of Solimonas sp. HR-BB.</title>
        <authorList>
            <person name="Lee Y."/>
            <person name="Jeon C.O."/>
        </authorList>
    </citation>
    <scope>NUCLEOTIDE SEQUENCE [LARGE SCALE GENOMIC DNA]</scope>
    <source>
        <strain evidence="2">HR-U</strain>
    </source>
</reference>
<keyword evidence="2" id="KW-1185">Reference proteome</keyword>
<dbReference type="AlphaFoldDB" id="A0A2S7IFI1"/>
<dbReference type="RefSeq" id="WP_104715762.1">
    <property type="nucleotide sequence ID" value="NZ_PTRA01000007.1"/>
</dbReference>
<name>A0A2S7IFI1_9BACT</name>
<evidence type="ECO:0000313" key="1">
    <source>
        <dbReference type="EMBL" id="PQA54066.1"/>
    </source>
</evidence>
<comment type="caution">
    <text evidence="1">The sequence shown here is derived from an EMBL/GenBank/DDBJ whole genome shotgun (WGS) entry which is preliminary data.</text>
</comment>
<evidence type="ECO:0008006" key="3">
    <source>
        <dbReference type="Google" id="ProtNLM"/>
    </source>
</evidence>
<dbReference type="PROSITE" id="PS51257">
    <property type="entry name" value="PROKAR_LIPOPROTEIN"/>
    <property type="match status" value="1"/>
</dbReference>
<accession>A0A2S7IFI1</accession>
<dbReference type="OrthoDB" id="673254at2"/>
<proteinExistence type="predicted"/>
<sequence>MKKLHYTVIAALLGLTLSCKKDEDANKGFSENIQNLVSKEMIDELRSRGLNLNEGTNPPVIEGMYLSSPHELVSPYGEEDAYEAGYEFDDLKIRFSNQDQQNLSVKVDLKGSTNGSGQGAFLAGSANKFTLFSEIVSHSEDGDEDPYTATQIRIFSGELTDKGIKNLQTALIMKAKTDPNDVLIPVGSGRIIKDGNGLAEKANGFRMAAPEFPTHLKGTTDIQK</sequence>